<organism evidence="2 3">
    <name type="scientific">Pendulispora rubella</name>
    <dbReference type="NCBI Taxonomy" id="2741070"/>
    <lineage>
        <taxon>Bacteria</taxon>
        <taxon>Pseudomonadati</taxon>
        <taxon>Myxococcota</taxon>
        <taxon>Myxococcia</taxon>
        <taxon>Myxococcales</taxon>
        <taxon>Sorangiineae</taxon>
        <taxon>Pendulisporaceae</taxon>
        <taxon>Pendulispora</taxon>
    </lineage>
</organism>
<evidence type="ECO:0000313" key="3">
    <source>
        <dbReference type="Proteomes" id="UP001374803"/>
    </source>
</evidence>
<accession>A0ABZ2KVA8</accession>
<feature type="region of interest" description="Disordered" evidence="1">
    <location>
        <begin position="890"/>
        <end position="909"/>
    </location>
</feature>
<name>A0ABZ2KVA8_9BACT</name>
<dbReference type="EMBL" id="CP089983">
    <property type="protein sequence ID" value="WXB02020.1"/>
    <property type="molecule type" value="Genomic_DNA"/>
</dbReference>
<evidence type="ECO:0008006" key="4">
    <source>
        <dbReference type="Google" id="ProtNLM"/>
    </source>
</evidence>
<keyword evidence="3" id="KW-1185">Reference proteome</keyword>
<sequence>MSLADLETFLLERLAELDPNMDLTPGSPADVQVVQALLRRLGPDPYTVDLGTFLRDKINQEFPDAATREGDALTDLLIKAALVLWDPVIRENIRIRNNLSFRDPAVLTADEADALGANLFATLNRGEFARGVARVYFLQPQHASLSPANFFSSKSDLQFLPTEVQSLSAEEMLFNVEESLYYFDVNVIAQTPGADSNIEPDSLISVANLASAVRVTNKARFHFGVPAETPTDFIARMDRQLSERSLVTERGILAKVRNAFAEVSRLAVVGFGDAEMQRDVLTGGGLGPMLAGGLRLAVIADGENHPLSRRIRVLDPPDFTALLGPTGTVLSGFTLTVFDAFPPLSLPAVRDLTVQRVVDPSTLDLNEQVLRVGAAERCWSLRKQELRLSGMPGGILFPDSEDGTVSVPNQVHIGGATDILVRGATFDTATLVLTDVVDDTPALSGRRLRVADAGHVVLGDLVLGSTYAPDDATYRILAAGTTLSLQVMDPPSAGSFRITAVIQLSGQSPVLAITPAITTAPGAFRWRLLDEIDIDLREPKETKVTGSDLVSVQGQDTLDTAGGVDFSAYGVAPGDVVRIYDGAVRGDYNVTGVLTPLFRQVRVDRPLSATVSNLQYAVFRPNADGGLKMPFVRIASIELLDSSSQPIGTNVPFAAPVDIRSRGFANLAHGIKADVADGRLGIVSPAFPSGALDVAGLSLSIRWAGPSAVNVTFSGQNPIALRTLVDQINQASTLATGVAGLATVINGERLGLVPVVPGLVVDGGTALGIIFGPDSSYTASDIRSELASLTTLHPPLDTTADVAQVLDGLQIGFYGELRLTAGGGLRGIYDFAPEAGRRVQIGSRSIGSARLYFLEPTSIEFPANAIFRVHGPDGGTLDFHPDPTRTYQRIPALPSGTKPKDGSTKAGGSTLTTGTLDFVRKGIEPGDWLVLDYIPIIAARALPDPVPDLHTRSIVLSINGGLDKSVIFVHDEVTIPSNAVTRQGVADQINRIVGQAICRINASGQLEFEADAEIVIRASGSANALLGLPTTVDVNDSSPHQGTYTIVAVAPSQLTVDASFRLPSDVTRGQFRVLRRGLQRICATEMSTQRGTAGLYYFDIDLISEGSGDRYNIEADLPMTASGYNADGYSLSTADPNLSFSELEQPRLHLSRSILEIGVSDDPENATELSGQNAQIHYERSALTSNVQTFAIAETERVVNESTLVRHLVPYFVRLDLSYVGGSQASIVTADIRDYIQKLYPNDALTVSALEKIVLGRGASSVTNPLDLIAVIHNFDRTISVERSRDRLNTGHLAAFVPDVLNIARRLS</sequence>
<evidence type="ECO:0000256" key="1">
    <source>
        <dbReference type="SAM" id="MobiDB-lite"/>
    </source>
</evidence>
<proteinExistence type="predicted"/>
<evidence type="ECO:0000313" key="2">
    <source>
        <dbReference type="EMBL" id="WXB02020.1"/>
    </source>
</evidence>
<dbReference type="RefSeq" id="WP_394831646.1">
    <property type="nucleotide sequence ID" value="NZ_CP089929.1"/>
</dbReference>
<protein>
    <recommendedName>
        <fullName evidence="4">Baseplate protein J-like domain-containing protein</fullName>
    </recommendedName>
</protein>
<reference evidence="2" key="1">
    <citation type="submission" date="2021-12" db="EMBL/GenBank/DDBJ databases">
        <title>Discovery of the Pendulisporaceae a myxobacterial family with distinct sporulation behavior and unique specialized metabolism.</title>
        <authorList>
            <person name="Garcia R."/>
            <person name="Popoff A."/>
            <person name="Bader C.D."/>
            <person name="Loehr J."/>
            <person name="Walesch S."/>
            <person name="Walt C."/>
            <person name="Boldt J."/>
            <person name="Bunk B."/>
            <person name="Haeckl F.J.F.P.J."/>
            <person name="Gunesch A.P."/>
            <person name="Birkelbach J."/>
            <person name="Nuebel U."/>
            <person name="Pietschmann T."/>
            <person name="Bach T."/>
            <person name="Mueller R."/>
        </authorList>
    </citation>
    <scope>NUCLEOTIDE SEQUENCE</scope>
    <source>
        <strain evidence="2">MSr11367</strain>
    </source>
</reference>
<dbReference type="Proteomes" id="UP001374803">
    <property type="component" value="Chromosome"/>
</dbReference>
<gene>
    <name evidence="2" type="ORF">LVJ94_34550</name>
</gene>